<feature type="non-terminal residue" evidence="1">
    <location>
        <position position="1"/>
    </location>
</feature>
<gene>
    <name evidence="1" type="ORF">METZ01_LOCUS204355</name>
</gene>
<sequence length="59" mass="6830">VKTGCRNFDANNFRKIYRRVVQRKRVCSSIPILNLLNRLSAIILNGELHSFGRRGDDLD</sequence>
<name>A0A382ENH9_9ZZZZ</name>
<proteinExistence type="predicted"/>
<protein>
    <submittedName>
        <fullName evidence="1">Uncharacterized protein</fullName>
    </submittedName>
</protein>
<dbReference type="EMBL" id="UINC01045125">
    <property type="protein sequence ID" value="SVB51501.1"/>
    <property type="molecule type" value="Genomic_DNA"/>
</dbReference>
<organism evidence="1">
    <name type="scientific">marine metagenome</name>
    <dbReference type="NCBI Taxonomy" id="408172"/>
    <lineage>
        <taxon>unclassified sequences</taxon>
        <taxon>metagenomes</taxon>
        <taxon>ecological metagenomes</taxon>
    </lineage>
</organism>
<dbReference type="AlphaFoldDB" id="A0A382ENH9"/>
<feature type="non-terminal residue" evidence="1">
    <location>
        <position position="59"/>
    </location>
</feature>
<reference evidence="1" key="1">
    <citation type="submission" date="2018-05" db="EMBL/GenBank/DDBJ databases">
        <authorList>
            <person name="Lanie J.A."/>
            <person name="Ng W.-L."/>
            <person name="Kazmierczak K.M."/>
            <person name="Andrzejewski T.M."/>
            <person name="Davidsen T.M."/>
            <person name="Wayne K.J."/>
            <person name="Tettelin H."/>
            <person name="Glass J.I."/>
            <person name="Rusch D."/>
            <person name="Podicherti R."/>
            <person name="Tsui H.-C.T."/>
            <person name="Winkler M.E."/>
        </authorList>
    </citation>
    <scope>NUCLEOTIDE SEQUENCE</scope>
</reference>
<evidence type="ECO:0000313" key="1">
    <source>
        <dbReference type="EMBL" id="SVB51501.1"/>
    </source>
</evidence>
<accession>A0A382ENH9</accession>